<evidence type="ECO:0000256" key="4">
    <source>
        <dbReference type="ARBA" id="ARBA00022597"/>
    </source>
</evidence>
<proteinExistence type="predicted"/>
<feature type="transmembrane region" description="Helical" evidence="9">
    <location>
        <begin position="275"/>
        <end position="298"/>
    </location>
</feature>
<dbReference type="NCBIfam" id="TIGR00410">
    <property type="entry name" value="lacE"/>
    <property type="match status" value="1"/>
</dbReference>
<dbReference type="PANTHER" id="PTHR33989:SF4">
    <property type="entry name" value="PTS SYSTEM N,N'-DIACETYLCHITOBIOSE-SPECIFIC EIIC COMPONENT"/>
    <property type="match status" value="1"/>
</dbReference>
<evidence type="ECO:0000256" key="3">
    <source>
        <dbReference type="ARBA" id="ARBA00022475"/>
    </source>
</evidence>
<dbReference type="AlphaFoldDB" id="A0A1L8RAI4"/>
<dbReference type="PANTHER" id="PTHR33989">
    <property type="match status" value="1"/>
</dbReference>
<feature type="transmembrane region" description="Helical" evidence="9">
    <location>
        <begin position="453"/>
        <end position="477"/>
    </location>
</feature>
<sequence length="485" mass="51725">MAPVIFLLGGNKMDALTAWLEKHVLPIAAKIGAQKHLVALRDAFIGTMPATMAGSVAVMINAIIRDLPGQFISTWGASIAEGKGIFALISTIITINGYVWNGTLAIAGIIFAFSWGFNLARAYGVNDLAGGIVSLAAAISGVTYSYSGTLAQKVPADLVDQINANSATSGWSATADGITANAWGWIPLNNMDANFYFTAMIVGFVASIIFCKLMLANITIKMPEQVPPAVSKAFAAIIPATAALYVVAIFYWIFSKLVPGMTLLAWIQEMIAKPLLGFSQGYGAVLIVTLFVQLFWFFGIHGTNVLAPILEGVFSVAQLKNVNLFQEGGMSAVLDDGYKWVRGSFDIYAWFGGAGGTLMLLIAILIFSKRADYRAVGTLGVGPGLFNINEPVMFGMPIVLNALLFIPYILAPLVSVSIGFFATQAGWVNPVSQQVVWVTPPILNALLATAMDWRAVVVSVICMAVTFVIYAPFVIAANKVQPTDL</sequence>
<feature type="transmembrane region" description="Helical" evidence="9">
    <location>
        <begin position="43"/>
        <end position="64"/>
    </location>
</feature>
<accession>A0A1L8RAI4</accession>
<dbReference type="GO" id="GO:1902815">
    <property type="term" value="P:N,N'-diacetylchitobiose import"/>
    <property type="evidence" value="ECO:0007669"/>
    <property type="project" value="TreeGrafter"/>
</dbReference>
<dbReference type="EMBL" id="JXKG01000001">
    <property type="protein sequence ID" value="OJG16769.1"/>
    <property type="molecule type" value="Genomic_DNA"/>
</dbReference>
<keyword evidence="7 8" id="KW-0472">Membrane</keyword>
<comment type="subcellular location">
    <subcellularLocation>
        <location evidence="1">Cell membrane</location>
        <topology evidence="1">Multi-pass membrane protein</topology>
    </subcellularLocation>
</comment>
<dbReference type="GO" id="GO:0008982">
    <property type="term" value="F:protein-N(PI)-phosphohistidine-sugar phosphotransferase activity"/>
    <property type="evidence" value="ECO:0007669"/>
    <property type="project" value="UniProtKB-UniRule"/>
</dbReference>
<gene>
    <name evidence="11" type="ORF">RU96_GL000236</name>
</gene>
<comment type="caution">
    <text evidence="11">The sequence shown here is derived from an EMBL/GenBank/DDBJ whole genome shotgun (WGS) entry which is preliminary data.</text>
</comment>
<dbReference type="GO" id="GO:0009401">
    <property type="term" value="P:phosphoenolpyruvate-dependent sugar phosphotransferase system"/>
    <property type="evidence" value="ECO:0007669"/>
    <property type="project" value="InterPro"/>
</dbReference>
<name>A0A1L8RAI4_9ENTE</name>
<evidence type="ECO:0000313" key="12">
    <source>
        <dbReference type="Proteomes" id="UP000182835"/>
    </source>
</evidence>
<dbReference type="InterPro" id="IPR003352">
    <property type="entry name" value="PTS_EIIC"/>
</dbReference>
<keyword evidence="5 9" id="KW-0812">Transmembrane</keyword>
<dbReference type="InterPro" id="IPR004501">
    <property type="entry name" value="PTS_EIIC_3"/>
</dbReference>
<organism evidence="11 12">
    <name type="scientific">Enterococcus canintestini</name>
    <dbReference type="NCBI Taxonomy" id="317010"/>
    <lineage>
        <taxon>Bacteria</taxon>
        <taxon>Bacillati</taxon>
        <taxon>Bacillota</taxon>
        <taxon>Bacilli</taxon>
        <taxon>Lactobacillales</taxon>
        <taxon>Enterococcaceae</taxon>
        <taxon>Enterococcus</taxon>
    </lineage>
</organism>
<dbReference type="InterPro" id="IPR004796">
    <property type="entry name" value="PTS_IIC_cello"/>
</dbReference>
<evidence type="ECO:0000256" key="2">
    <source>
        <dbReference type="ARBA" id="ARBA00022448"/>
    </source>
</evidence>
<evidence type="ECO:0000256" key="5">
    <source>
        <dbReference type="ARBA" id="ARBA00022692"/>
    </source>
</evidence>
<evidence type="ECO:0000313" key="11">
    <source>
        <dbReference type="EMBL" id="OJG16769.1"/>
    </source>
</evidence>
<dbReference type="Proteomes" id="UP000182835">
    <property type="component" value="Unassembled WGS sequence"/>
</dbReference>
<evidence type="ECO:0000256" key="9">
    <source>
        <dbReference type="SAM" id="Phobius"/>
    </source>
</evidence>
<feature type="transmembrane region" description="Helical" evidence="9">
    <location>
        <begin position="235"/>
        <end position="254"/>
    </location>
</feature>
<keyword evidence="2 8" id="KW-0813">Transport</keyword>
<comment type="function">
    <text evidence="8">The phosphoenolpyruvate-dependent sugar phosphotransferase system (PTS), a major carbohydrate active -transport system, catalyzes the phosphorylation of incoming sugar substrates concomitant with their translocation across the cell membrane.</text>
</comment>
<dbReference type="PROSITE" id="PS51105">
    <property type="entry name" value="PTS_EIIC_TYPE_3"/>
    <property type="match status" value="1"/>
</dbReference>
<evidence type="ECO:0000256" key="6">
    <source>
        <dbReference type="ARBA" id="ARBA00022989"/>
    </source>
</evidence>
<feature type="transmembrane region" description="Helical" evidence="9">
    <location>
        <begin position="195"/>
        <end position="215"/>
    </location>
</feature>
<evidence type="ECO:0000256" key="8">
    <source>
        <dbReference type="PIRNR" id="PIRNR006351"/>
    </source>
</evidence>
<keyword evidence="6 9" id="KW-1133">Transmembrane helix</keyword>
<dbReference type="PIRSF" id="PIRSF006351">
    <property type="entry name" value="PTS_EIIC-Cellobiose"/>
    <property type="match status" value="1"/>
</dbReference>
<keyword evidence="4 8" id="KW-0762">Sugar transport</keyword>
<evidence type="ECO:0000256" key="1">
    <source>
        <dbReference type="ARBA" id="ARBA00004651"/>
    </source>
</evidence>
<dbReference type="InterPro" id="IPR051088">
    <property type="entry name" value="PTS_Sugar-EIIC/EIIB"/>
</dbReference>
<evidence type="ECO:0000256" key="7">
    <source>
        <dbReference type="ARBA" id="ARBA00023136"/>
    </source>
</evidence>
<protein>
    <recommendedName>
        <fullName evidence="8">Permease IIC component</fullName>
    </recommendedName>
</protein>
<feature type="transmembrane region" description="Helical" evidence="9">
    <location>
        <begin position="398"/>
        <end position="422"/>
    </location>
</feature>
<dbReference type="Pfam" id="PF02378">
    <property type="entry name" value="PTS_EIIC"/>
    <property type="match status" value="1"/>
</dbReference>
<dbReference type="STRING" id="317010.RU96_GL000236"/>
<keyword evidence="3 8" id="KW-1003">Cell membrane</keyword>
<reference evidence="11 12" key="1">
    <citation type="submission" date="2014-12" db="EMBL/GenBank/DDBJ databases">
        <title>Draft genome sequences of 29 type strains of Enterococci.</title>
        <authorList>
            <person name="Zhong Z."/>
            <person name="Sun Z."/>
            <person name="Liu W."/>
            <person name="Zhang W."/>
            <person name="Zhang H."/>
        </authorList>
    </citation>
    <scope>NUCLEOTIDE SEQUENCE [LARGE SCALE GENOMIC DNA]</scope>
    <source>
        <strain evidence="11 12">DSM 21207</strain>
    </source>
</reference>
<evidence type="ECO:0000259" key="10">
    <source>
        <dbReference type="PROSITE" id="PS51105"/>
    </source>
</evidence>
<feature type="transmembrane region" description="Helical" evidence="9">
    <location>
        <begin position="347"/>
        <end position="367"/>
    </location>
</feature>
<dbReference type="GO" id="GO:0005886">
    <property type="term" value="C:plasma membrane"/>
    <property type="evidence" value="ECO:0007669"/>
    <property type="project" value="UniProtKB-SubCell"/>
</dbReference>
<feature type="transmembrane region" description="Helical" evidence="9">
    <location>
        <begin position="85"/>
        <end position="116"/>
    </location>
</feature>
<feature type="domain" description="PTS EIIC type-3" evidence="10">
    <location>
        <begin position="20"/>
        <end position="473"/>
    </location>
</feature>